<reference evidence="2 3" key="1">
    <citation type="journal article" date="2017" name="Curr. Biol.">
        <title>Genome architecture and evolution of a unichromosomal asexual nematode.</title>
        <authorList>
            <person name="Fradin H."/>
            <person name="Zegar C."/>
            <person name="Gutwein M."/>
            <person name="Lucas J."/>
            <person name="Kovtun M."/>
            <person name="Corcoran D."/>
            <person name="Baugh L.R."/>
            <person name="Kiontke K."/>
            <person name="Gunsalus K."/>
            <person name="Fitch D.H."/>
            <person name="Piano F."/>
        </authorList>
    </citation>
    <scope>NUCLEOTIDE SEQUENCE [LARGE SCALE GENOMIC DNA]</scope>
    <source>
        <strain evidence="2">PF1309</strain>
    </source>
</reference>
<dbReference type="AlphaFoldDB" id="A0A2A2KJ41"/>
<keyword evidence="3" id="KW-1185">Reference proteome</keyword>
<evidence type="ECO:0000313" key="3">
    <source>
        <dbReference type="Proteomes" id="UP000218231"/>
    </source>
</evidence>
<accession>A0A2A2KJ41</accession>
<feature type="signal peptide" evidence="1">
    <location>
        <begin position="1"/>
        <end position="21"/>
    </location>
</feature>
<dbReference type="Proteomes" id="UP000218231">
    <property type="component" value="Unassembled WGS sequence"/>
</dbReference>
<organism evidence="2 3">
    <name type="scientific">Diploscapter pachys</name>
    <dbReference type="NCBI Taxonomy" id="2018661"/>
    <lineage>
        <taxon>Eukaryota</taxon>
        <taxon>Metazoa</taxon>
        <taxon>Ecdysozoa</taxon>
        <taxon>Nematoda</taxon>
        <taxon>Chromadorea</taxon>
        <taxon>Rhabditida</taxon>
        <taxon>Rhabditina</taxon>
        <taxon>Rhabditomorpha</taxon>
        <taxon>Rhabditoidea</taxon>
        <taxon>Rhabditidae</taxon>
        <taxon>Diploscapter</taxon>
    </lineage>
</organism>
<protein>
    <submittedName>
        <fullName evidence="2">Uncharacterized protein</fullName>
    </submittedName>
</protein>
<evidence type="ECO:0000313" key="2">
    <source>
        <dbReference type="EMBL" id="PAV73872.1"/>
    </source>
</evidence>
<feature type="chain" id="PRO_5012245934" evidence="1">
    <location>
        <begin position="22"/>
        <end position="77"/>
    </location>
</feature>
<proteinExistence type="predicted"/>
<keyword evidence="1" id="KW-0732">Signal</keyword>
<evidence type="ECO:0000256" key="1">
    <source>
        <dbReference type="SAM" id="SignalP"/>
    </source>
</evidence>
<sequence>MISRLLCVVLVLVAVLAVTDAWGYGYGYGMGYGMYRPFMGKFFFHEFTHLRTAWKPRALTPLETVQELFLNFWHYFA</sequence>
<comment type="caution">
    <text evidence="2">The sequence shown here is derived from an EMBL/GenBank/DDBJ whole genome shotgun (WGS) entry which is preliminary data.</text>
</comment>
<dbReference type="EMBL" id="LIAE01008458">
    <property type="protein sequence ID" value="PAV73872.1"/>
    <property type="molecule type" value="Genomic_DNA"/>
</dbReference>
<name>A0A2A2KJ41_9BILA</name>
<gene>
    <name evidence="2" type="ORF">WR25_16061</name>
</gene>